<name>A0ABT0FUY3_9ACTN</name>
<protein>
    <recommendedName>
        <fullName evidence="3">Family 43 glycosylhydrolase</fullName>
    </recommendedName>
</protein>
<accession>A0ABT0FUY3</accession>
<reference evidence="1 2" key="1">
    <citation type="submission" date="2022-04" db="EMBL/GenBank/DDBJ databases">
        <title>Genome draft of Actinomadura sp. ATCC 31491.</title>
        <authorList>
            <person name="Shi X."/>
            <person name="Du Y."/>
        </authorList>
    </citation>
    <scope>NUCLEOTIDE SEQUENCE [LARGE SCALE GENOMIC DNA]</scope>
    <source>
        <strain evidence="1 2">ATCC 31491</strain>
    </source>
</reference>
<evidence type="ECO:0000313" key="1">
    <source>
        <dbReference type="EMBL" id="MCK2215716.1"/>
    </source>
</evidence>
<dbReference type="PANTHER" id="PTHR42812:SF14">
    <property type="entry name" value="SECRETED PROTEIN"/>
    <property type="match status" value="1"/>
</dbReference>
<evidence type="ECO:0000313" key="2">
    <source>
        <dbReference type="Proteomes" id="UP001317259"/>
    </source>
</evidence>
<gene>
    <name evidence="1" type="ORF">MF672_018240</name>
</gene>
<dbReference type="InterPro" id="IPR023296">
    <property type="entry name" value="Glyco_hydro_beta-prop_sf"/>
</dbReference>
<sequence>MYTEGDDAWLVLHNNLYARFRDDMEDIVPTTGLPAFQQTPYTPEPYLEGAYVFKHEGRYYLMHAAWDRTSVAADGATRHAYDPAGAGRAQYQYDAVVAVSDRFEGPYSRRWTMGVGAGHNNLFRDRGGQLWATFFRNPNVGYWADPSRVADAAVAGVVKVEWTGPEGDRLYVQRRPNG</sequence>
<dbReference type="PANTHER" id="PTHR42812">
    <property type="entry name" value="BETA-XYLOSIDASE"/>
    <property type="match status" value="1"/>
</dbReference>
<organism evidence="1 2">
    <name type="scientific">Actinomadura luzonensis</name>
    <dbReference type="NCBI Taxonomy" id="2805427"/>
    <lineage>
        <taxon>Bacteria</taxon>
        <taxon>Bacillati</taxon>
        <taxon>Actinomycetota</taxon>
        <taxon>Actinomycetes</taxon>
        <taxon>Streptosporangiales</taxon>
        <taxon>Thermomonosporaceae</taxon>
        <taxon>Actinomadura</taxon>
    </lineage>
</organism>
<comment type="caution">
    <text evidence="1">The sequence shown here is derived from an EMBL/GenBank/DDBJ whole genome shotgun (WGS) entry which is preliminary data.</text>
</comment>
<dbReference type="SUPFAM" id="SSF75005">
    <property type="entry name" value="Arabinanase/levansucrase/invertase"/>
    <property type="match status" value="1"/>
</dbReference>
<dbReference type="Proteomes" id="UP001317259">
    <property type="component" value="Unassembled WGS sequence"/>
</dbReference>
<proteinExistence type="predicted"/>
<dbReference type="InterPro" id="IPR051795">
    <property type="entry name" value="Glycosyl_Hydrlase_43"/>
</dbReference>
<keyword evidence="2" id="KW-1185">Reference proteome</keyword>
<evidence type="ECO:0008006" key="3">
    <source>
        <dbReference type="Google" id="ProtNLM"/>
    </source>
</evidence>
<dbReference type="EMBL" id="JAKRKC020000001">
    <property type="protein sequence ID" value="MCK2215716.1"/>
    <property type="molecule type" value="Genomic_DNA"/>
</dbReference>
<dbReference type="Gene3D" id="2.115.10.20">
    <property type="entry name" value="Glycosyl hydrolase domain, family 43"/>
    <property type="match status" value="1"/>
</dbReference>